<keyword evidence="2" id="KW-1185">Reference proteome</keyword>
<proteinExistence type="predicted"/>
<name>A0AA38RM43_9PEZI</name>
<gene>
    <name evidence="1" type="ORF">NKR19_g8466</name>
</gene>
<comment type="caution">
    <text evidence="1">The sequence shown here is derived from an EMBL/GenBank/DDBJ whole genome shotgun (WGS) entry which is preliminary data.</text>
</comment>
<dbReference type="AlphaFoldDB" id="A0AA38RM43"/>
<evidence type="ECO:0000313" key="1">
    <source>
        <dbReference type="EMBL" id="KAJ9136526.1"/>
    </source>
</evidence>
<organism evidence="1 2">
    <name type="scientific">Coniochaeta hoffmannii</name>
    <dbReference type="NCBI Taxonomy" id="91930"/>
    <lineage>
        <taxon>Eukaryota</taxon>
        <taxon>Fungi</taxon>
        <taxon>Dikarya</taxon>
        <taxon>Ascomycota</taxon>
        <taxon>Pezizomycotina</taxon>
        <taxon>Sordariomycetes</taxon>
        <taxon>Sordariomycetidae</taxon>
        <taxon>Coniochaetales</taxon>
        <taxon>Coniochaetaceae</taxon>
        <taxon>Coniochaeta</taxon>
    </lineage>
</organism>
<dbReference type="Proteomes" id="UP001174691">
    <property type="component" value="Unassembled WGS sequence"/>
</dbReference>
<accession>A0AA38RM43</accession>
<evidence type="ECO:0000313" key="2">
    <source>
        <dbReference type="Proteomes" id="UP001174691"/>
    </source>
</evidence>
<protein>
    <submittedName>
        <fullName evidence="1">Uncharacterized protein</fullName>
    </submittedName>
</protein>
<sequence>MSGPSIDNDDFFTDLDPPLPEGWDWKRIKAVPLNSEEFNALPEGQQFALMAYRQARHARWLEICGADDAAEQRAYNMLLRREVDLTIHPPEVGQAERKAARRAEKARDYLTPEELEVVERYDLPKEQVGSPLFEIAEIMHRQDIDHWGFWAFRLWGYATPEARKRWDEFYTRWSEMMEKRLSRLVMDGMLKAGLKKEDDDFEERFKVMYEERMNQGIVTRWKILIKEHELLEGMGADDVREMFREWQKADKDLAEGTIAKEDAPLDSIPPGVDKDLCLMVDEGVVSSLLDEGKRPYIIGVLSDLDLDDDSDDDDDAVPEDPEVVQFKIALDSVVDLWRQIQVQDVHELVPPEGKIYVSPGVFEDDD</sequence>
<reference evidence="1" key="1">
    <citation type="submission" date="2022-07" db="EMBL/GenBank/DDBJ databases">
        <title>Fungi with potential for degradation of polypropylene.</title>
        <authorList>
            <person name="Gostincar C."/>
        </authorList>
    </citation>
    <scope>NUCLEOTIDE SEQUENCE</scope>
    <source>
        <strain evidence="1">EXF-13287</strain>
    </source>
</reference>
<dbReference type="EMBL" id="JANBVN010000172">
    <property type="protein sequence ID" value="KAJ9136526.1"/>
    <property type="molecule type" value="Genomic_DNA"/>
</dbReference>